<protein>
    <submittedName>
        <fullName evidence="1">Uncharacterized protein</fullName>
    </submittedName>
</protein>
<sequence>MRAEAFACVFTFVVQPHPKVPIRTPFVDESFIENGDFFVCVVLFF</sequence>
<organism evidence="1">
    <name type="scientific">marine metagenome</name>
    <dbReference type="NCBI Taxonomy" id="408172"/>
    <lineage>
        <taxon>unclassified sequences</taxon>
        <taxon>metagenomes</taxon>
        <taxon>ecological metagenomes</taxon>
    </lineage>
</organism>
<evidence type="ECO:0000313" key="1">
    <source>
        <dbReference type="EMBL" id="SVA23376.1"/>
    </source>
</evidence>
<dbReference type="AlphaFoldDB" id="A0A381U586"/>
<proteinExistence type="predicted"/>
<accession>A0A381U586</accession>
<dbReference type="EMBL" id="UINC01005760">
    <property type="protein sequence ID" value="SVA23376.1"/>
    <property type="molecule type" value="Genomic_DNA"/>
</dbReference>
<name>A0A381U586_9ZZZZ</name>
<gene>
    <name evidence="1" type="ORF">METZ01_LOCUS76230</name>
</gene>
<reference evidence="1" key="1">
    <citation type="submission" date="2018-05" db="EMBL/GenBank/DDBJ databases">
        <authorList>
            <person name="Lanie J.A."/>
            <person name="Ng W.-L."/>
            <person name="Kazmierczak K.M."/>
            <person name="Andrzejewski T.M."/>
            <person name="Davidsen T.M."/>
            <person name="Wayne K.J."/>
            <person name="Tettelin H."/>
            <person name="Glass J.I."/>
            <person name="Rusch D."/>
            <person name="Podicherti R."/>
            <person name="Tsui H.-C.T."/>
            <person name="Winkler M.E."/>
        </authorList>
    </citation>
    <scope>NUCLEOTIDE SEQUENCE</scope>
</reference>